<dbReference type="EMBL" id="JBHSED010000071">
    <property type="protein sequence ID" value="MFC4307114.1"/>
    <property type="molecule type" value="Genomic_DNA"/>
</dbReference>
<keyword evidence="2" id="KW-1185">Reference proteome</keyword>
<sequence length="72" mass="8032">MYRNLTVLIGTVRAGHVYTLLNIKIRKQNGRQGLTAPSLTEAAGDDATFFTDTNHWGEGGTTLLRKKNRFKP</sequence>
<reference evidence="2" key="1">
    <citation type="journal article" date="2019" name="Int. J. Syst. Evol. Microbiol.">
        <title>The Global Catalogue of Microorganisms (GCM) 10K type strain sequencing project: providing services to taxonomists for standard genome sequencing and annotation.</title>
        <authorList>
            <consortium name="The Broad Institute Genomics Platform"/>
            <consortium name="The Broad Institute Genome Sequencing Center for Infectious Disease"/>
            <person name="Wu L."/>
            <person name="Ma J."/>
        </authorList>
    </citation>
    <scope>NUCLEOTIDE SEQUENCE [LARGE SCALE GENOMIC DNA]</scope>
    <source>
        <strain evidence="2">CGMCC 4.1641</strain>
    </source>
</reference>
<comment type="caution">
    <text evidence="1">The sequence shown here is derived from an EMBL/GenBank/DDBJ whole genome shotgun (WGS) entry which is preliminary data.</text>
</comment>
<evidence type="ECO:0000313" key="2">
    <source>
        <dbReference type="Proteomes" id="UP001595755"/>
    </source>
</evidence>
<dbReference type="Proteomes" id="UP001595755">
    <property type="component" value="Unassembled WGS sequence"/>
</dbReference>
<evidence type="ECO:0000313" key="1">
    <source>
        <dbReference type="EMBL" id="MFC4307114.1"/>
    </source>
</evidence>
<proteinExistence type="predicted"/>
<protein>
    <submittedName>
        <fullName evidence="1">Uncharacterized protein</fullName>
    </submittedName>
</protein>
<gene>
    <name evidence="1" type="ORF">ACFO1S_27185</name>
</gene>
<accession>A0ABV8SHN4</accession>
<name>A0ABV8SHN4_9BACL</name>
<organism evidence="1 2">
    <name type="scientific">Cohnella boryungensis</name>
    <dbReference type="NCBI Taxonomy" id="768479"/>
    <lineage>
        <taxon>Bacteria</taxon>
        <taxon>Bacillati</taxon>
        <taxon>Bacillota</taxon>
        <taxon>Bacilli</taxon>
        <taxon>Bacillales</taxon>
        <taxon>Paenibacillaceae</taxon>
        <taxon>Cohnella</taxon>
    </lineage>
</organism>